<evidence type="ECO:0008006" key="3">
    <source>
        <dbReference type="Google" id="ProtNLM"/>
    </source>
</evidence>
<dbReference type="SUPFAM" id="SSF53795">
    <property type="entry name" value="PEP carboxykinase-like"/>
    <property type="match status" value="1"/>
</dbReference>
<organism evidence="1 2">
    <name type="scientific">Gilvimarinus gilvus</name>
    <dbReference type="NCBI Taxonomy" id="3058038"/>
    <lineage>
        <taxon>Bacteria</taxon>
        <taxon>Pseudomonadati</taxon>
        <taxon>Pseudomonadota</taxon>
        <taxon>Gammaproteobacteria</taxon>
        <taxon>Cellvibrionales</taxon>
        <taxon>Cellvibrionaceae</taxon>
        <taxon>Gilvimarinus</taxon>
    </lineage>
</organism>
<dbReference type="InterPro" id="IPR027417">
    <property type="entry name" value="P-loop_NTPase"/>
</dbReference>
<sequence>MSYQYSLLMAMFKVDVISCIPLETIGDYSIYTGKYLTQLVVLVRRESEGVVVTDGEETLSIKYCRNIDMAVYRLIRSIVRLRLLKFGFIEFPAACVELLGKGVLLLGASKSGKTELVFNLLKEGGVKLVGNDLVYCYPGTSFVTSLPTSIGVRYNTKQKFNISNIGEDIVTRGETRSHYKPRIICSIFEVTFVNACSVDTVVNLKKAKNCRLDVIDHYTFDHVGQVGRSLEYRHNYDFGVLLDELLT</sequence>
<proteinExistence type="predicted"/>
<name>A0ABU4RZY6_9GAMM</name>
<reference evidence="1 2" key="1">
    <citation type="submission" date="2023-11" db="EMBL/GenBank/DDBJ databases">
        <title>Gilvimarinus fulvus sp. nov., isolated from the surface of Kelp.</title>
        <authorList>
            <person name="Sun Y.Y."/>
            <person name="Gong Y."/>
            <person name="Du Z.J."/>
        </authorList>
    </citation>
    <scope>NUCLEOTIDE SEQUENCE [LARGE SCALE GENOMIC DNA]</scope>
    <source>
        <strain evidence="1 2">SDUM040013</strain>
    </source>
</reference>
<protein>
    <recommendedName>
        <fullName evidence="3">HPr kinase/phosphorylase C-terminal domain-containing protein</fullName>
    </recommendedName>
</protein>
<keyword evidence="2" id="KW-1185">Reference proteome</keyword>
<gene>
    <name evidence="1" type="ORF">SCD92_13945</name>
</gene>
<dbReference type="EMBL" id="JAXAFO010000025">
    <property type="protein sequence ID" value="MDX6850469.1"/>
    <property type="molecule type" value="Genomic_DNA"/>
</dbReference>
<evidence type="ECO:0000313" key="2">
    <source>
        <dbReference type="Proteomes" id="UP001273505"/>
    </source>
</evidence>
<comment type="caution">
    <text evidence="1">The sequence shown here is derived from an EMBL/GenBank/DDBJ whole genome shotgun (WGS) entry which is preliminary data.</text>
</comment>
<dbReference type="Proteomes" id="UP001273505">
    <property type="component" value="Unassembled WGS sequence"/>
</dbReference>
<dbReference type="Gene3D" id="3.40.50.300">
    <property type="entry name" value="P-loop containing nucleotide triphosphate hydrolases"/>
    <property type="match status" value="1"/>
</dbReference>
<evidence type="ECO:0000313" key="1">
    <source>
        <dbReference type="EMBL" id="MDX6850469.1"/>
    </source>
</evidence>
<dbReference type="RefSeq" id="WP_302722220.1">
    <property type="nucleotide sequence ID" value="NZ_JAULRU010000514.1"/>
</dbReference>
<accession>A0ABU4RZY6</accession>